<keyword evidence="4 8" id="KW-0812">Transmembrane</keyword>
<dbReference type="Pfam" id="PF15168">
    <property type="entry name" value="TRIQK"/>
    <property type="match status" value="1"/>
</dbReference>
<dbReference type="RefSeq" id="XP_022345978.1">
    <property type="nucleotide sequence ID" value="XM_022490270.1"/>
</dbReference>
<feature type="transmembrane region" description="Helical" evidence="8">
    <location>
        <begin position="75"/>
        <end position="95"/>
    </location>
</feature>
<keyword evidence="9" id="KW-1185">Reference proteome</keyword>
<evidence type="ECO:0000256" key="7">
    <source>
        <dbReference type="ARBA" id="ARBA00023136"/>
    </source>
</evidence>
<gene>
    <name evidence="10" type="primary">LOC111138344</name>
</gene>
<comment type="similarity">
    <text evidence="2">Belongs to the TRIQK family.</text>
</comment>
<evidence type="ECO:0000256" key="3">
    <source>
        <dbReference type="ARBA" id="ARBA00014257"/>
    </source>
</evidence>
<evidence type="ECO:0000256" key="1">
    <source>
        <dbReference type="ARBA" id="ARBA00004389"/>
    </source>
</evidence>
<organism evidence="9 10">
    <name type="scientific">Crassostrea virginica</name>
    <name type="common">Eastern oyster</name>
    <dbReference type="NCBI Taxonomy" id="6565"/>
    <lineage>
        <taxon>Eukaryota</taxon>
        <taxon>Metazoa</taxon>
        <taxon>Spiralia</taxon>
        <taxon>Lophotrochozoa</taxon>
        <taxon>Mollusca</taxon>
        <taxon>Bivalvia</taxon>
        <taxon>Autobranchia</taxon>
        <taxon>Pteriomorphia</taxon>
        <taxon>Ostreida</taxon>
        <taxon>Ostreoidea</taxon>
        <taxon>Ostreidae</taxon>
        <taxon>Crassostrea</taxon>
    </lineage>
</organism>
<dbReference type="PANTHER" id="PTHR20583:SF1">
    <property type="entry name" value="TRIPLE QXXK_R MOTIF-CONTAINING PROTEIN"/>
    <property type="match status" value="1"/>
</dbReference>
<dbReference type="PANTHER" id="PTHR20583">
    <property type="entry name" value="TRIPLE QXXK/R MOTIF-CONTAINING PROTEIN"/>
    <property type="match status" value="1"/>
</dbReference>
<evidence type="ECO:0000256" key="2">
    <source>
        <dbReference type="ARBA" id="ARBA00007709"/>
    </source>
</evidence>
<keyword evidence="6 8" id="KW-1133">Transmembrane helix</keyword>
<name>A0A8B8F2D2_CRAVI</name>
<keyword evidence="7 8" id="KW-0472">Membrane</keyword>
<dbReference type="AlphaFoldDB" id="A0A8B8F2D2"/>
<dbReference type="InterPro" id="IPR024842">
    <property type="entry name" value="TRIQK"/>
</dbReference>
<evidence type="ECO:0000256" key="8">
    <source>
        <dbReference type="SAM" id="Phobius"/>
    </source>
</evidence>
<dbReference type="GeneID" id="111138344"/>
<evidence type="ECO:0000313" key="10">
    <source>
        <dbReference type="RefSeq" id="XP_022345978.1"/>
    </source>
</evidence>
<keyword evidence="5" id="KW-0256">Endoplasmic reticulum</keyword>
<dbReference type="OrthoDB" id="10049402at2759"/>
<dbReference type="GO" id="GO:0005789">
    <property type="term" value="C:endoplasmic reticulum membrane"/>
    <property type="evidence" value="ECO:0007669"/>
    <property type="project" value="UniProtKB-SubCell"/>
</dbReference>
<accession>A0A8B8F2D2</accession>
<comment type="subcellular location">
    <subcellularLocation>
        <location evidence="1">Endoplasmic reticulum membrane</location>
        <topology evidence="1">Single-pass membrane protein</topology>
    </subcellularLocation>
</comment>
<protein>
    <recommendedName>
        <fullName evidence="3">Triple QxxK/R motif-containing protein</fullName>
    </recommendedName>
</protein>
<reference evidence="10" key="1">
    <citation type="submission" date="2025-08" db="UniProtKB">
        <authorList>
            <consortium name="RefSeq"/>
        </authorList>
    </citation>
    <scope>IDENTIFICATION</scope>
    <source>
        <tissue evidence="10">Whole sample</tissue>
    </source>
</reference>
<evidence type="ECO:0000256" key="5">
    <source>
        <dbReference type="ARBA" id="ARBA00022824"/>
    </source>
</evidence>
<dbReference type="KEGG" id="cvn:111138344"/>
<evidence type="ECO:0000313" key="9">
    <source>
        <dbReference type="Proteomes" id="UP000694844"/>
    </source>
</evidence>
<evidence type="ECO:0000256" key="6">
    <source>
        <dbReference type="ARBA" id="ARBA00022989"/>
    </source>
</evidence>
<dbReference type="Proteomes" id="UP000694844">
    <property type="component" value="Chromosome 5"/>
</dbReference>
<sequence length="98" mass="11148">MPPEEVDTLPNPKVKVKTLQKTEMGRKDASANRGTPVEKYRQDIGKQDYKKSKKEVKLMKNKADMKSSALGMKEVVIILAALFTLVVGIYMFLFWQLS</sequence>
<evidence type="ECO:0000256" key="4">
    <source>
        <dbReference type="ARBA" id="ARBA00022692"/>
    </source>
</evidence>
<proteinExistence type="inferred from homology"/>